<dbReference type="EMBL" id="SLWM01000019">
    <property type="protein sequence ID" value="TCO14931.1"/>
    <property type="molecule type" value="Genomic_DNA"/>
</dbReference>
<dbReference type="CDD" id="cd06587">
    <property type="entry name" value="VOC"/>
    <property type="match status" value="1"/>
</dbReference>
<gene>
    <name evidence="3" type="ORF">EV644_11944</name>
</gene>
<dbReference type="PANTHER" id="PTHR35908">
    <property type="entry name" value="HYPOTHETICAL FUSION PROTEIN"/>
    <property type="match status" value="1"/>
</dbReference>
<dbReference type="Pfam" id="PF18029">
    <property type="entry name" value="Glyoxalase_6"/>
    <property type="match status" value="1"/>
</dbReference>
<dbReference type="RefSeq" id="WP_132193840.1">
    <property type="nucleotide sequence ID" value="NZ_SLWM01000019.1"/>
</dbReference>
<evidence type="ECO:0000256" key="1">
    <source>
        <dbReference type="SAM" id="MobiDB-lite"/>
    </source>
</evidence>
<name>A0ABY2BDW1_9ACTN</name>
<dbReference type="Proteomes" id="UP000295818">
    <property type="component" value="Unassembled WGS sequence"/>
</dbReference>
<keyword evidence="4" id="KW-1185">Reference proteome</keyword>
<proteinExistence type="predicted"/>
<dbReference type="PANTHER" id="PTHR35908:SF1">
    <property type="entry name" value="CONSERVED PROTEIN"/>
    <property type="match status" value="1"/>
</dbReference>
<evidence type="ECO:0000313" key="4">
    <source>
        <dbReference type="Proteomes" id="UP000295818"/>
    </source>
</evidence>
<dbReference type="PROSITE" id="PS51819">
    <property type="entry name" value="VOC"/>
    <property type="match status" value="1"/>
</dbReference>
<evidence type="ECO:0000259" key="2">
    <source>
        <dbReference type="PROSITE" id="PS51819"/>
    </source>
</evidence>
<dbReference type="InterPro" id="IPR041581">
    <property type="entry name" value="Glyoxalase_6"/>
</dbReference>
<comment type="caution">
    <text evidence="3">The sequence shown here is derived from an EMBL/GenBank/DDBJ whole genome shotgun (WGS) entry which is preliminary data.</text>
</comment>
<organism evidence="3 4">
    <name type="scientific">Kribbella orskensis</name>
    <dbReference type="NCBI Taxonomy" id="2512216"/>
    <lineage>
        <taxon>Bacteria</taxon>
        <taxon>Bacillati</taxon>
        <taxon>Actinomycetota</taxon>
        <taxon>Actinomycetes</taxon>
        <taxon>Propionibacteriales</taxon>
        <taxon>Kribbellaceae</taxon>
        <taxon>Kribbella</taxon>
    </lineage>
</organism>
<feature type="region of interest" description="Disordered" evidence="1">
    <location>
        <begin position="33"/>
        <end position="56"/>
    </location>
</feature>
<dbReference type="InterPro" id="IPR037523">
    <property type="entry name" value="VOC_core"/>
</dbReference>
<dbReference type="Gene3D" id="3.10.180.10">
    <property type="entry name" value="2,3-Dihydroxybiphenyl 1,2-Dioxygenase, domain 1"/>
    <property type="match status" value="1"/>
</dbReference>
<dbReference type="SUPFAM" id="SSF54593">
    <property type="entry name" value="Glyoxalase/Bleomycin resistance protein/Dihydroxybiphenyl dioxygenase"/>
    <property type="match status" value="1"/>
</dbReference>
<reference evidence="3 4" key="1">
    <citation type="journal article" date="2015" name="Stand. Genomic Sci.">
        <title>Genomic Encyclopedia of Bacterial and Archaeal Type Strains, Phase III: the genomes of soil and plant-associated and newly described type strains.</title>
        <authorList>
            <person name="Whitman W.B."/>
            <person name="Woyke T."/>
            <person name="Klenk H.P."/>
            <person name="Zhou Y."/>
            <person name="Lilburn T.G."/>
            <person name="Beck B.J."/>
            <person name="De Vos P."/>
            <person name="Vandamme P."/>
            <person name="Eisen J.A."/>
            <person name="Garrity G."/>
            <person name="Hugenholtz P."/>
            <person name="Kyrpides N.C."/>
        </authorList>
    </citation>
    <scope>NUCLEOTIDE SEQUENCE [LARGE SCALE GENOMIC DNA]</scope>
    <source>
        <strain evidence="3 4">VKM Ac-2538</strain>
    </source>
</reference>
<accession>A0ABY2BDW1</accession>
<protein>
    <submittedName>
        <fullName evidence="3">Catechol 2,3-dioxygenase-like lactoylglutathione lyase family enzyme</fullName>
    </submittedName>
</protein>
<feature type="domain" description="VOC" evidence="2">
    <location>
        <begin position="7"/>
        <end position="131"/>
    </location>
</feature>
<sequence length="131" mass="14473">MDGLKIEVTSITIATPDPRALAAFYSRLLDLPVTTEEGPRPGEPETDGWAQIRNTSGPTLNFEYERVWTTPTWPSRPGTQHATQHLDIHVSDLEAATTHAIYAGATLAPYQPQETVRVLFDPSGHPFCLFT</sequence>
<evidence type="ECO:0000313" key="3">
    <source>
        <dbReference type="EMBL" id="TCO14931.1"/>
    </source>
</evidence>
<dbReference type="InterPro" id="IPR029068">
    <property type="entry name" value="Glyas_Bleomycin-R_OHBP_Dase"/>
</dbReference>